<dbReference type="InterPro" id="IPR013656">
    <property type="entry name" value="PAS_4"/>
</dbReference>
<organism evidence="17">
    <name type="scientific">Streptomyces sp. R28</name>
    <dbReference type="NCBI Taxonomy" id="3238628"/>
    <lineage>
        <taxon>Bacteria</taxon>
        <taxon>Bacillati</taxon>
        <taxon>Actinomycetota</taxon>
        <taxon>Actinomycetes</taxon>
        <taxon>Kitasatosporales</taxon>
        <taxon>Streptomycetaceae</taxon>
        <taxon>Streptomyces</taxon>
    </lineage>
</organism>
<evidence type="ECO:0000256" key="10">
    <source>
        <dbReference type="ARBA" id="ARBA00022912"/>
    </source>
</evidence>
<keyword evidence="8" id="KW-0067">ATP-binding</keyword>
<dbReference type="NCBIfam" id="TIGR00229">
    <property type="entry name" value="sensory_box"/>
    <property type="match status" value="2"/>
</dbReference>
<dbReference type="FunFam" id="3.60.40.10:FF:000005">
    <property type="entry name" value="Serine/threonine protein phosphatase"/>
    <property type="match status" value="1"/>
</dbReference>
<dbReference type="SUPFAM" id="SSF81606">
    <property type="entry name" value="PP2C-like"/>
    <property type="match status" value="1"/>
</dbReference>
<evidence type="ECO:0000256" key="9">
    <source>
        <dbReference type="ARBA" id="ARBA00022842"/>
    </source>
</evidence>
<dbReference type="PANTHER" id="PTHR43156:SF2">
    <property type="entry name" value="STAGE II SPORULATION PROTEIN E"/>
    <property type="match status" value="1"/>
</dbReference>
<evidence type="ECO:0000259" key="16">
    <source>
        <dbReference type="PROSITE" id="PS50112"/>
    </source>
</evidence>
<dbReference type="InterPro" id="IPR036890">
    <property type="entry name" value="HATPase_C_sf"/>
</dbReference>
<dbReference type="InterPro" id="IPR036457">
    <property type="entry name" value="PPM-type-like_dom_sf"/>
</dbReference>
<dbReference type="SUPFAM" id="SSF55781">
    <property type="entry name" value="GAF domain-like"/>
    <property type="match status" value="1"/>
</dbReference>
<dbReference type="FunFam" id="3.30.450.40:FF:000035">
    <property type="entry name" value="PAS sensor protein"/>
    <property type="match status" value="1"/>
</dbReference>
<dbReference type="Gene3D" id="3.30.450.40">
    <property type="match status" value="1"/>
</dbReference>
<evidence type="ECO:0000256" key="1">
    <source>
        <dbReference type="ARBA" id="ARBA00013081"/>
    </source>
</evidence>
<dbReference type="AlphaFoldDB" id="A0AB39Q5X2"/>
<dbReference type="Gene3D" id="3.30.565.10">
    <property type="entry name" value="Histidine kinase-like ATPase, C-terminal domain"/>
    <property type="match status" value="1"/>
</dbReference>
<evidence type="ECO:0000256" key="6">
    <source>
        <dbReference type="ARBA" id="ARBA00022777"/>
    </source>
</evidence>
<dbReference type="Pfam" id="PF13581">
    <property type="entry name" value="HATPase_c_2"/>
    <property type="match status" value="1"/>
</dbReference>
<dbReference type="GO" id="GO:0016301">
    <property type="term" value="F:kinase activity"/>
    <property type="evidence" value="ECO:0007669"/>
    <property type="project" value="UniProtKB-KW"/>
</dbReference>
<dbReference type="GO" id="GO:0006355">
    <property type="term" value="P:regulation of DNA-templated transcription"/>
    <property type="evidence" value="ECO:0007669"/>
    <property type="project" value="InterPro"/>
</dbReference>
<protein>
    <recommendedName>
        <fullName evidence="1">protein-serine/threonine phosphatase</fullName>
        <ecNumber evidence="1">3.1.3.16</ecNumber>
    </recommendedName>
    <alternativeName>
        <fullName evidence="15">Protein-serine/threonine phosphatase</fullName>
    </alternativeName>
    <alternativeName>
        <fullName evidence="14">Serine/threonine-protein kinase</fullName>
    </alternativeName>
</protein>
<feature type="domain" description="PAS" evidence="16">
    <location>
        <begin position="131"/>
        <end position="201"/>
    </location>
</feature>
<evidence type="ECO:0000256" key="13">
    <source>
        <dbReference type="ARBA" id="ARBA00056274"/>
    </source>
</evidence>
<evidence type="ECO:0000256" key="7">
    <source>
        <dbReference type="ARBA" id="ARBA00022801"/>
    </source>
</evidence>
<sequence length="826" mass="89185">MDAPREEPDARTSTGARALLDASSDAAAVVSGRGVVLGWTRAAEELLGHPAAEIVGGPAARLLAMPGDPVRVAGVVARCRAGMGWSGLIPVRRRDGRRIEVDLRVSASFRIGADECFLLSARERRQQWEVGQSVLDGFLTRSPVGMAVMDTQLRYVWLNDTLERFGGVPREQRLGRRLSELLPGLQAETIEALMRKVLDTGVPVTDYEYVGWSWADPHRRHAYSTSFFPLVDAADSVTGVCYMVSDVTERWTARQLLSLVNEAGTRIGTTLDVLRTAQELADFAVPRFADFVVVDLLEPVLSTEGHGAWLTDAGPAPAKPVMRRAGMNSVREGCPEAVAQIGDRVDFVPPPHDAHLIVDGDPILIPVLDPSDELWATEQPERAASMREFGLHSLISVPMRARNAALGLTTFIRSLNPVSFQPDDVLVARELVARAALCVDNARRYTREHTAAVTLQRSLLPQALTGGTALEVASSYLPADPSGGVGGDWFDVIPLSGARVGLVVGDVVGHGITAAATMGRLRTAVQTLADMEMPPDELLAHLDDLVLRLSEEHPDGEAAGAAETAHRSTSAFLGATCLYAVYDPVTRRCTMARAGHPPPVVVAPDGQVSFPEPPAGPPLGLGGIAFESCEIELAENSLLGLYTDGLVEAADRDMERGMARLGDLLSRYDLDLDALCSSAVRRLVPVPQPDDIALLLTRTHALGPEHVVSWEVPVDPAAVADIRARATRQVEAWGFGELAMTTELIVSELVTNAIRYADPPIRLRLLRDSRLTCEVSDASSTAPRLRHARSMDEGGRGLFLVAQLTHRWGARYTADGKIIWAEQEIP</sequence>
<dbReference type="EMBL" id="CP163439">
    <property type="protein sequence ID" value="XDQ38670.1"/>
    <property type="molecule type" value="Genomic_DNA"/>
</dbReference>
<dbReference type="GO" id="GO:0005524">
    <property type="term" value="F:ATP binding"/>
    <property type="evidence" value="ECO:0007669"/>
    <property type="project" value="UniProtKB-KW"/>
</dbReference>
<comment type="catalytic activity">
    <reaction evidence="12">
        <text>O-phospho-L-seryl-[protein] + H2O = L-seryl-[protein] + phosphate</text>
        <dbReference type="Rhea" id="RHEA:20629"/>
        <dbReference type="Rhea" id="RHEA-COMP:9863"/>
        <dbReference type="Rhea" id="RHEA-COMP:11604"/>
        <dbReference type="ChEBI" id="CHEBI:15377"/>
        <dbReference type="ChEBI" id="CHEBI:29999"/>
        <dbReference type="ChEBI" id="CHEBI:43474"/>
        <dbReference type="ChEBI" id="CHEBI:83421"/>
        <dbReference type="EC" id="3.1.3.16"/>
    </reaction>
</comment>
<dbReference type="InterPro" id="IPR000014">
    <property type="entry name" value="PAS"/>
</dbReference>
<dbReference type="InterPro" id="IPR013767">
    <property type="entry name" value="PAS_fold"/>
</dbReference>
<evidence type="ECO:0000256" key="8">
    <source>
        <dbReference type="ARBA" id="ARBA00022840"/>
    </source>
</evidence>
<evidence type="ECO:0000256" key="15">
    <source>
        <dbReference type="ARBA" id="ARBA00081350"/>
    </source>
</evidence>
<keyword evidence="11" id="KW-0464">Manganese</keyword>
<dbReference type="Pfam" id="PF01590">
    <property type="entry name" value="GAF"/>
    <property type="match status" value="1"/>
</dbReference>
<keyword evidence="3" id="KW-0808">Transferase</keyword>
<keyword evidence="10" id="KW-0904">Protein phosphatase</keyword>
<dbReference type="FunFam" id="3.30.565.10:FF:000028">
    <property type="entry name" value="PAS sensor protein"/>
    <property type="match status" value="1"/>
</dbReference>
<reference evidence="17" key="1">
    <citation type="submission" date="2024-07" db="EMBL/GenBank/DDBJ databases">
        <authorList>
            <person name="Yu S.T."/>
        </authorList>
    </citation>
    <scope>NUCLEOTIDE SEQUENCE</scope>
    <source>
        <strain evidence="17">R28</strain>
    </source>
</reference>
<dbReference type="SMART" id="SM00331">
    <property type="entry name" value="PP2C_SIG"/>
    <property type="match status" value="1"/>
</dbReference>
<dbReference type="SUPFAM" id="SSF55785">
    <property type="entry name" value="PYP-like sensor domain (PAS domain)"/>
    <property type="match status" value="2"/>
</dbReference>
<evidence type="ECO:0000256" key="12">
    <source>
        <dbReference type="ARBA" id="ARBA00047761"/>
    </source>
</evidence>
<dbReference type="Gene3D" id="3.60.40.10">
    <property type="entry name" value="PPM-type phosphatase domain"/>
    <property type="match status" value="1"/>
</dbReference>
<evidence type="ECO:0000256" key="5">
    <source>
        <dbReference type="ARBA" id="ARBA00022741"/>
    </source>
</evidence>
<feature type="domain" description="PAS" evidence="16">
    <location>
        <begin position="12"/>
        <end position="68"/>
    </location>
</feature>
<evidence type="ECO:0000256" key="3">
    <source>
        <dbReference type="ARBA" id="ARBA00022679"/>
    </source>
</evidence>
<keyword evidence="9" id="KW-0460">Magnesium</keyword>
<dbReference type="Pfam" id="PF08448">
    <property type="entry name" value="PAS_4"/>
    <property type="match status" value="1"/>
</dbReference>
<dbReference type="PROSITE" id="PS50112">
    <property type="entry name" value="PAS"/>
    <property type="match status" value="2"/>
</dbReference>
<dbReference type="GO" id="GO:0046872">
    <property type="term" value="F:metal ion binding"/>
    <property type="evidence" value="ECO:0007669"/>
    <property type="project" value="UniProtKB-KW"/>
</dbReference>
<dbReference type="SUPFAM" id="SSF55874">
    <property type="entry name" value="ATPase domain of HSP90 chaperone/DNA topoisomerase II/histidine kinase"/>
    <property type="match status" value="1"/>
</dbReference>
<dbReference type="InterPro" id="IPR029016">
    <property type="entry name" value="GAF-like_dom_sf"/>
</dbReference>
<keyword evidence="4" id="KW-0479">Metal-binding</keyword>
<dbReference type="InterPro" id="IPR035965">
    <property type="entry name" value="PAS-like_dom_sf"/>
</dbReference>
<evidence type="ECO:0000256" key="2">
    <source>
        <dbReference type="ARBA" id="ARBA00022553"/>
    </source>
</evidence>
<keyword evidence="7" id="KW-0378">Hydrolase</keyword>
<dbReference type="Pfam" id="PF00989">
    <property type="entry name" value="PAS"/>
    <property type="match status" value="1"/>
</dbReference>
<dbReference type="PANTHER" id="PTHR43156">
    <property type="entry name" value="STAGE II SPORULATION PROTEIN E-RELATED"/>
    <property type="match status" value="1"/>
</dbReference>
<dbReference type="InterPro" id="IPR003594">
    <property type="entry name" value="HATPase_dom"/>
</dbReference>
<dbReference type="InterPro" id="IPR003018">
    <property type="entry name" value="GAF"/>
</dbReference>
<dbReference type="RefSeq" id="WP_369173371.1">
    <property type="nucleotide sequence ID" value="NZ_CP163439.1"/>
</dbReference>
<dbReference type="InterPro" id="IPR001932">
    <property type="entry name" value="PPM-type_phosphatase-like_dom"/>
</dbReference>
<keyword evidence="5" id="KW-0547">Nucleotide-binding</keyword>
<dbReference type="CDD" id="cd16936">
    <property type="entry name" value="HATPase_RsbW-like"/>
    <property type="match status" value="1"/>
</dbReference>
<dbReference type="SMART" id="SM00091">
    <property type="entry name" value="PAS"/>
    <property type="match status" value="2"/>
</dbReference>
<evidence type="ECO:0000313" key="17">
    <source>
        <dbReference type="EMBL" id="XDQ38670.1"/>
    </source>
</evidence>
<evidence type="ECO:0000256" key="11">
    <source>
        <dbReference type="ARBA" id="ARBA00023211"/>
    </source>
</evidence>
<accession>A0AB39Q5X2</accession>
<dbReference type="Pfam" id="PF07228">
    <property type="entry name" value="SpoIIE"/>
    <property type="match status" value="1"/>
</dbReference>
<proteinExistence type="predicted"/>
<name>A0AB39Q5X2_9ACTN</name>
<comment type="function">
    <text evidence="13">Primarily acts as an independent SigF regulator that is sensitive to the osmosensory signal, mediating the cross talk of PknD with the SigF regulon. Possesses both phosphatase and kinase activities. The kinase domain functions as a classic anti-sigma factor-like kinase to phosphorylate the anti-anti-sigma factor domain at the canonical regulatory site, and the phosphatase domain antagonizes this activity.</text>
</comment>
<gene>
    <name evidence="17" type="ORF">AB5J49_37890</name>
</gene>
<keyword evidence="2" id="KW-0597">Phosphoprotein</keyword>
<keyword evidence="6" id="KW-0418">Kinase</keyword>
<dbReference type="InterPro" id="IPR052016">
    <property type="entry name" value="Bact_Sigma-Reg"/>
</dbReference>
<dbReference type="EC" id="3.1.3.16" evidence="1"/>
<dbReference type="GO" id="GO:0004722">
    <property type="term" value="F:protein serine/threonine phosphatase activity"/>
    <property type="evidence" value="ECO:0007669"/>
    <property type="project" value="UniProtKB-EC"/>
</dbReference>
<dbReference type="Gene3D" id="3.30.450.20">
    <property type="entry name" value="PAS domain"/>
    <property type="match status" value="2"/>
</dbReference>
<dbReference type="CDD" id="cd00130">
    <property type="entry name" value="PAS"/>
    <property type="match status" value="2"/>
</dbReference>
<evidence type="ECO:0000256" key="4">
    <source>
        <dbReference type="ARBA" id="ARBA00022723"/>
    </source>
</evidence>
<evidence type="ECO:0000256" key="14">
    <source>
        <dbReference type="ARBA" id="ARBA00075117"/>
    </source>
</evidence>